<proteinExistence type="predicted"/>
<dbReference type="InterPro" id="IPR016181">
    <property type="entry name" value="Acyl_CoA_acyltransferase"/>
</dbReference>
<dbReference type="Pfam" id="PF13527">
    <property type="entry name" value="Acetyltransf_9"/>
    <property type="match status" value="1"/>
</dbReference>
<comment type="caution">
    <text evidence="2">The sequence shown here is derived from an EMBL/GenBank/DDBJ whole genome shotgun (WGS) entry which is preliminary data.</text>
</comment>
<keyword evidence="2" id="KW-0808">Transferase</keyword>
<dbReference type="InterPro" id="IPR022525">
    <property type="entry name" value="GNAT_AblB"/>
</dbReference>
<dbReference type="PROSITE" id="PS51186">
    <property type="entry name" value="GNAT"/>
    <property type="match status" value="1"/>
</dbReference>
<sequence>MRADRCDLNNDYYTKIDRTKAFVDLTNKRLKILDLNAISLQSLKRIIHFASKLHLGKIICNSNKESLEAFVSAGFAIEGRINGYFKGEDAFCMSYYINSDRNICSNFTQKDLLVKQCLSLQNSYVYNENNQVYQIRTATENDIPEMIKLFSTVFLTYPTPIYNQEYLKETMNNKILYKVAVYDEKIVSIASADMDMENLNAEITDCATSPAYRGKGILANIIYSLECDLKAKGFLTLYSLCRAINPSINFVLSKHNYNFTGRMVNNCNICGTFEDMNIWVKNIN</sequence>
<gene>
    <name evidence="2" type="ORF">CBEIBR21_16740</name>
</gene>
<organism evidence="2 3">
    <name type="scientific">Clostridium beijerinckii</name>
    <name type="common">Clostridium MP</name>
    <dbReference type="NCBI Taxonomy" id="1520"/>
    <lineage>
        <taxon>Bacteria</taxon>
        <taxon>Bacillati</taxon>
        <taxon>Bacillota</taxon>
        <taxon>Clostridia</taxon>
        <taxon>Eubacteriales</taxon>
        <taxon>Clostridiaceae</taxon>
        <taxon>Clostridium</taxon>
    </lineage>
</organism>
<accession>A0A1S9N5E2</accession>
<dbReference type="RefSeq" id="WP_078116358.1">
    <property type="nucleotide sequence ID" value="NZ_MWMH01000005.1"/>
</dbReference>
<evidence type="ECO:0000259" key="1">
    <source>
        <dbReference type="PROSITE" id="PS51186"/>
    </source>
</evidence>
<dbReference type="AlphaFoldDB" id="A0A1S9N5E2"/>
<feature type="domain" description="N-acetyltransferase" evidence="1">
    <location>
        <begin position="133"/>
        <end position="284"/>
    </location>
</feature>
<dbReference type="CDD" id="cd04301">
    <property type="entry name" value="NAT_SF"/>
    <property type="match status" value="1"/>
</dbReference>
<dbReference type="Gene3D" id="3.40.630.30">
    <property type="match status" value="1"/>
</dbReference>
<protein>
    <submittedName>
        <fullName evidence="2">Putative beta-lysine N-acetyltransferase</fullName>
    </submittedName>
</protein>
<dbReference type="EMBL" id="MWMH01000005">
    <property type="protein sequence ID" value="OOP72573.1"/>
    <property type="molecule type" value="Genomic_DNA"/>
</dbReference>
<dbReference type="SUPFAM" id="SSF55729">
    <property type="entry name" value="Acyl-CoA N-acyltransferases (Nat)"/>
    <property type="match status" value="1"/>
</dbReference>
<dbReference type="NCBIfam" id="TIGR03827">
    <property type="entry name" value="GNAT_ablB"/>
    <property type="match status" value="1"/>
</dbReference>
<dbReference type="GO" id="GO:0008080">
    <property type="term" value="F:N-acetyltransferase activity"/>
    <property type="evidence" value="ECO:0007669"/>
    <property type="project" value="InterPro"/>
</dbReference>
<name>A0A1S9N5E2_CLOBE</name>
<evidence type="ECO:0000313" key="2">
    <source>
        <dbReference type="EMBL" id="OOP72573.1"/>
    </source>
</evidence>
<reference evidence="2 3" key="1">
    <citation type="submission" date="2017-02" db="EMBL/GenBank/DDBJ databases">
        <title>Genome sequence of Clostridium beijerinckii Br21.</title>
        <authorList>
            <person name="Fonseca B.C."/>
            <person name="Guazzaroni M.E."/>
            <person name="Riano-Pachon D.M."/>
            <person name="Reginatto V."/>
        </authorList>
    </citation>
    <scope>NUCLEOTIDE SEQUENCE [LARGE SCALE GENOMIC DNA]</scope>
    <source>
        <strain evidence="2 3">Br21</strain>
    </source>
</reference>
<dbReference type="Proteomes" id="UP000190959">
    <property type="component" value="Unassembled WGS sequence"/>
</dbReference>
<evidence type="ECO:0000313" key="3">
    <source>
        <dbReference type="Proteomes" id="UP000190959"/>
    </source>
</evidence>
<dbReference type="InterPro" id="IPR000182">
    <property type="entry name" value="GNAT_dom"/>
</dbReference>